<protein>
    <submittedName>
        <fullName evidence="2">Peptidase M15</fullName>
    </submittedName>
</protein>
<dbReference type="Gene3D" id="3.30.1380.10">
    <property type="match status" value="1"/>
</dbReference>
<dbReference type="InterPro" id="IPR009045">
    <property type="entry name" value="Zn_M74/Hedgehog-like"/>
</dbReference>
<dbReference type="Proteomes" id="UP000215148">
    <property type="component" value="Chromosome 1"/>
</dbReference>
<dbReference type="SUPFAM" id="SSF55166">
    <property type="entry name" value="Hedgehog/DD-peptidase"/>
    <property type="match status" value="1"/>
</dbReference>
<accession>A0A223MZ13</accession>
<dbReference type="PANTHER" id="PTHR34385:SF1">
    <property type="entry name" value="PEPTIDOGLYCAN L-ALANYL-D-GLUTAMATE ENDOPEPTIDASE CWLK"/>
    <property type="match status" value="1"/>
</dbReference>
<dbReference type="RefSeq" id="WP_094500380.1">
    <property type="nucleotide sequence ID" value="NZ_CAWNHI010000001.1"/>
</dbReference>
<dbReference type="InterPro" id="IPR052179">
    <property type="entry name" value="DD-CPase-like"/>
</dbReference>
<dbReference type="AlphaFoldDB" id="A0A223MZ13"/>
<name>A0A223MZ13_9VIBR</name>
<feature type="domain" description="D-alanyl-D-alanine carboxypeptidase-like core" evidence="1">
    <location>
        <begin position="26"/>
        <end position="176"/>
    </location>
</feature>
<sequence>MTPEQLTGQTDSHLTSVLIGQKSFLVHPGVIQDLLDLKQAADDAGFDFHIASGFRDFERQLNIWNRKMSGQAELLDNNSQPVNPAQLSEEQKIFTILRWSALPGSSRHHWGCDFDVFDRKALPTGVTLKLEPWEYLSGHQAPFYQWMKEHLPKFGFFFPYQGKKGGVAFEPWHISHKTAAKDCLDLLTPSVLATQLENMPLLGVSTVQENLDRIYTQYIVNISQPES</sequence>
<evidence type="ECO:0000313" key="3">
    <source>
        <dbReference type="Proteomes" id="UP000215148"/>
    </source>
</evidence>
<dbReference type="Pfam" id="PF02557">
    <property type="entry name" value="VanY"/>
    <property type="match status" value="1"/>
</dbReference>
<proteinExistence type="predicted"/>
<reference evidence="2 3" key="1">
    <citation type="submission" date="2017-08" db="EMBL/GenBank/DDBJ databases">
        <title>The Vibrio qinghaiensis sp.-Q67 is a luminous bacteria isolated firstly from Qinghai lake, Qinghai province, China, which has been proved to be very sensitive to detect environmental and food pollutants. Therefore, complete genome analysis of V. qinghaiensis sp.-Q67 highlights the potential application of this strain on detection of hazards in the contaminated environments.</title>
        <authorList>
            <person name="Gong L."/>
        </authorList>
    </citation>
    <scope>NUCLEOTIDE SEQUENCE [LARGE SCALE GENOMIC DNA]</scope>
    <source>
        <strain evidence="2 3">Q67</strain>
    </source>
</reference>
<dbReference type="EMBL" id="CP022741">
    <property type="protein sequence ID" value="ASU22792.1"/>
    <property type="molecule type" value="Genomic_DNA"/>
</dbReference>
<dbReference type="CDD" id="cd14847">
    <property type="entry name" value="DD-carboxypeptidase_like"/>
    <property type="match status" value="1"/>
</dbReference>
<evidence type="ECO:0000313" key="2">
    <source>
        <dbReference type="EMBL" id="ASU22792.1"/>
    </source>
</evidence>
<dbReference type="GO" id="GO:0008233">
    <property type="term" value="F:peptidase activity"/>
    <property type="evidence" value="ECO:0007669"/>
    <property type="project" value="InterPro"/>
</dbReference>
<dbReference type="KEGG" id="vqi:CCZ37_09355"/>
<dbReference type="GO" id="GO:0006508">
    <property type="term" value="P:proteolysis"/>
    <property type="evidence" value="ECO:0007669"/>
    <property type="project" value="InterPro"/>
</dbReference>
<dbReference type="InterPro" id="IPR003709">
    <property type="entry name" value="VanY-like_core_dom"/>
</dbReference>
<keyword evidence="3" id="KW-1185">Reference proteome</keyword>
<dbReference type="PANTHER" id="PTHR34385">
    <property type="entry name" value="D-ALANYL-D-ALANINE CARBOXYPEPTIDASE"/>
    <property type="match status" value="1"/>
</dbReference>
<organism evidence="2 3">
    <name type="scientific">Vibrio qinghaiensis</name>
    <dbReference type="NCBI Taxonomy" id="2025808"/>
    <lineage>
        <taxon>Bacteria</taxon>
        <taxon>Pseudomonadati</taxon>
        <taxon>Pseudomonadota</taxon>
        <taxon>Gammaproteobacteria</taxon>
        <taxon>Vibrionales</taxon>
        <taxon>Vibrionaceae</taxon>
        <taxon>Vibrio</taxon>
    </lineage>
</organism>
<evidence type="ECO:0000259" key="1">
    <source>
        <dbReference type="Pfam" id="PF02557"/>
    </source>
</evidence>
<gene>
    <name evidence="2" type="ORF">CCZ37_09355</name>
</gene>